<evidence type="ECO:0000313" key="11">
    <source>
        <dbReference type="Proteomes" id="UP001202922"/>
    </source>
</evidence>
<proteinExistence type="inferred from homology"/>
<keyword evidence="5 7" id="KW-1133">Transmembrane helix</keyword>
<reference evidence="10 11" key="1">
    <citation type="submission" date="2022-03" db="EMBL/GenBank/DDBJ databases">
        <title>Sinomonas sp. isolated from a soil.</title>
        <authorList>
            <person name="Han J."/>
            <person name="Kim D.-U."/>
        </authorList>
    </citation>
    <scope>NUCLEOTIDE SEQUENCE [LARGE SCALE GENOMIC DNA]</scope>
    <source>
        <strain evidence="10 11">5-5</strain>
    </source>
</reference>
<accession>A0ABS9U768</accession>
<feature type="transmembrane region" description="Helical" evidence="7">
    <location>
        <begin position="283"/>
        <end position="310"/>
    </location>
</feature>
<evidence type="ECO:0000256" key="2">
    <source>
        <dbReference type="ARBA" id="ARBA00022448"/>
    </source>
</evidence>
<dbReference type="InterPro" id="IPR035906">
    <property type="entry name" value="MetI-like_sf"/>
</dbReference>
<feature type="transmembrane region" description="Helical" evidence="7">
    <location>
        <begin position="133"/>
        <end position="154"/>
    </location>
</feature>
<dbReference type="InterPro" id="IPR051393">
    <property type="entry name" value="ABC_transporter_permease"/>
</dbReference>
<keyword evidence="6 7" id="KW-0472">Membrane</keyword>
<evidence type="ECO:0000256" key="1">
    <source>
        <dbReference type="ARBA" id="ARBA00004651"/>
    </source>
</evidence>
<protein>
    <submittedName>
        <fullName evidence="10">Sugar ABC transporter permease</fullName>
    </submittedName>
</protein>
<comment type="caution">
    <text evidence="10">The sequence shown here is derived from an EMBL/GenBank/DDBJ whole genome shotgun (WGS) entry which is preliminary data.</text>
</comment>
<dbReference type="SUPFAM" id="SSF161098">
    <property type="entry name" value="MetI-like"/>
    <property type="match status" value="1"/>
</dbReference>
<dbReference type="InterPro" id="IPR000515">
    <property type="entry name" value="MetI-like"/>
</dbReference>
<gene>
    <name evidence="10" type="ORF">L0M17_21760</name>
</gene>
<keyword evidence="3" id="KW-1003">Cell membrane</keyword>
<evidence type="ECO:0000256" key="3">
    <source>
        <dbReference type="ARBA" id="ARBA00022475"/>
    </source>
</evidence>
<keyword evidence="2 7" id="KW-0813">Transport</keyword>
<dbReference type="SUPFAM" id="SSF160964">
    <property type="entry name" value="MalF N-terminal region-like"/>
    <property type="match status" value="1"/>
</dbReference>
<feature type="transmembrane region" description="Helical" evidence="7">
    <location>
        <begin position="101"/>
        <end position="121"/>
    </location>
</feature>
<dbReference type="PANTHER" id="PTHR30193">
    <property type="entry name" value="ABC TRANSPORTER PERMEASE PROTEIN"/>
    <property type="match status" value="1"/>
</dbReference>
<evidence type="ECO:0000313" key="10">
    <source>
        <dbReference type="EMBL" id="MCH6472551.1"/>
    </source>
</evidence>
<keyword evidence="4 7" id="KW-0812">Transmembrane</keyword>
<organism evidence="10 11">
    <name type="scientific">Sinomonas terrae</name>
    <dbReference type="NCBI Taxonomy" id="2908838"/>
    <lineage>
        <taxon>Bacteria</taxon>
        <taxon>Bacillati</taxon>
        <taxon>Actinomycetota</taxon>
        <taxon>Actinomycetes</taxon>
        <taxon>Micrococcales</taxon>
        <taxon>Micrococcaceae</taxon>
        <taxon>Sinomonas</taxon>
    </lineage>
</organism>
<comment type="subcellular location">
    <subcellularLocation>
        <location evidence="1 7">Cell membrane</location>
        <topology evidence="1 7">Multi-pass membrane protein</topology>
    </subcellularLocation>
</comment>
<comment type="similarity">
    <text evidence="7">Belongs to the binding-protein-dependent transport system permease family.</text>
</comment>
<dbReference type="RefSeq" id="WP_241056719.1">
    <property type="nucleotide sequence ID" value="NZ_JAKZBV010000002.1"/>
</dbReference>
<sequence length="320" mass="34454">MIENKVEPDLRGRSDRASDVPKAPKKKASKNRYRRAARLSGFLFTLPALILLTMFMAVPLVEGIWYSFTDWDGTSADWVGFDNYLSVALNPDLQRTLLNSLFILVSIPVGMIFPFVSAYLLSSGIRGGRVLRIIIFAPTALSWVVIGLVARSFFSSDGVINGVLGGLGLGSLQTNWLAQPTWALIAVLVTFNAAVFGVNTVIFLAGFATVDRSMVEAARVDGASSTRILFSIVMPAMRRFVEFVFVITVVVSFTGLFALIFVMTGGGPGASTTTLEFAVWQTAFSSGSFGLGAALGLVLLIVTLAVILTIRAFSRSGDQE</sequence>
<dbReference type="EMBL" id="JAKZBV010000002">
    <property type="protein sequence ID" value="MCH6472551.1"/>
    <property type="molecule type" value="Genomic_DNA"/>
</dbReference>
<dbReference type="PANTHER" id="PTHR30193:SF41">
    <property type="entry name" value="DIACETYLCHITOBIOSE UPTAKE SYSTEM PERMEASE PROTEIN NGCF"/>
    <property type="match status" value="1"/>
</dbReference>
<name>A0ABS9U768_9MICC</name>
<evidence type="ECO:0000256" key="6">
    <source>
        <dbReference type="ARBA" id="ARBA00023136"/>
    </source>
</evidence>
<evidence type="ECO:0000256" key="7">
    <source>
        <dbReference type="RuleBase" id="RU363032"/>
    </source>
</evidence>
<feature type="transmembrane region" description="Helical" evidence="7">
    <location>
        <begin position="36"/>
        <end position="61"/>
    </location>
</feature>
<dbReference type="Pfam" id="PF00528">
    <property type="entry name" value="BPD_transp_1"/>
    <property type="match status" value="1"/>
</dbReference>
<feature type="region of interest" description="Disordered" evidence="8">
    <location>
        <begin position="1"/>
        <end position="29"/>
    </location>
</feature>
<evidence type="ECO:0000256" key="8">
    <source>
        <dbReference type="SAM" id="MobiDB-lite"/>
    </source>
</evidence>
<dbReference type="Gene3D" id="1.10.3720.10">
    <property type="entry name" value="MetI-like"/>
    <property type="match status" value="1"/>
</dbReference>
<feature type="transmembrane region" description="Helical" evidence="7">
    <location>
        <begin position="240"/>
        <end position="263"/>
    </location>
</feature>
<dbReference type="Proteomes" id="UP001202922">
    <property type="component" value="Unassembled WGS sequence"/>
</dbReference>
<feature type="compositionally biased region" description="Basic and acidic residues" evidence="8">
    <location>
        <begin position="1"/>
        <end position="19"/>
    </location>
</feature>
<dbReference type="PROSITE" id="PS50928">
    <property type="entry name" value="ABC_TM1"/>
    <property type="match status" value="1"/>
</dbReference>
<evidence type="ECO:0000259" key="9">
    <source>
        <dbReference type="PROSITE" id="PS50928"/>
    </source>
</evidence>
<dbReference type="CDD" id="cd06261">
    <property type="entry name" value="TM_PBP2"/>
    <property type="match status" value="1"/>
</dbReference>
<evidence type="ECO:0000256" key="5">
    <source>
        <dbReference type="ARBA" id="ARBA00022989"/>
    </source>
</evidence>
<feature type="transmembrane region" description="Helical" evidence="7">
    <location>
        <begin position="182"/>
        <end position="210"/>
    </location>
</feature>
<keyword evidence="11" id="KW-1185">Reference proteome</keyword>
<evidence type="ECO:0000256" key="4">
    <source>
        <dbReference type="ARBA" id="ARBA00022692"/>
    </source>
</evidence>
<feature type="domain" description="ABC transmembrane type-1" evidence="9">
    <location>
        <begin position="96"/>
        <end position="310"/>
    </location>
</feature>